<reference evidence="1 2" key="1">
    <citation type="submission" date="2022-05" db="EMBL/GenBank/DDBJ databases">
        <authorList>
            <consortium name="Genoscope - CEA"/>
            <person name="William W."/>
        </authorList>
    </citation>
    <scope>NUCLEOTIDE SEQUENCE [LARGE SCALE GENOMIC DNA]</scope>
</reference>
<evidence type="ECO:0000313" key="1">
    <source>
        <dbReference type="EMBL" id="CAH3142175.1"/>
    </source>
</evidence>
<feature type="non-terminal residue" evidence="1">
    <location>
        <position position="1"/>
    </location>
</feature>
<organism evidence="1 2">
    <name type="scientific">Pocillopora meandrina</name>
    <dbReference type="NCBI Taxonomy" id="46732"/>
    <lineage>
        <taxon>Eukaryota</taxon>
        <taxon>Metazoa</taxon>
        <taxon>Cnidaria</taxon>
        <taxon>Anthozoa</taxon>
        <taxon>Hexacorallia</taxon>
        <taxon>Scleractinia</taxon>
        <taxon>Astrocoeniina</taxon>
        <taxon>Pocilloporidae</taxon>
        <taxon>Pocillopora</taxon>
    </lineage>
</organism>
<comment type="caution">
    <text evidence="1">The sequence shown here is derived from an EMBL/GenBank/DDBJ whole genome shotgun (WGS) entry which is preliminary data.</text>
</comment>
<dbReference type="AlphaFoldDB" id="A0AAU9XAC5"/>
<evidence type="ECO:0000313" key="2">
    <source>
        <dbReference type="Proteomes" id="UP001159428"/>
    </source>
</evidence>
<keyword evidence="2" id="KW-1185">Reference proteome</keyword>
<proteinExistence type="predicted"/>
<dbReference type="Proteomes" id="UP001159428">
    <property type="component" value="Unassembled WGS sequence"/>
</dbReference>
<gene>
    <name evidence="1" type="ORF">PMEA_00019984</name>
</gene>
<dbReference type="PANTHER" id="PTHR21301:SF10">
    <property type="entry name" value="REVERSE TRANSCRIPTASE DOMAIN-CONTAINING PROTEIN"/>
    <property type="match status" value="1"/>
</dbReference>
<name>A0AAU9XAC5_9CNID</name>
<accession>A0AAU9XAC5</accession>
<sequence length="131" mass="15572">SGPIKPSLWWRYRDHEFDLWQQDLPALHQFTDYINSLYPTIKFELVFSEHELNVLDLTLHLNDGFIRTDVYSKLTDSHLHPPPLRKNLLLSQHVFKAFPFGVATRLRRNCSEEVFPAKRMAEYKEYLLNQG</sequence>
<dbReference type="EMBL" id="CALNXJ010000036">
    <property type="protein sequence ID" value="CAH3142175.1"/>
    <property type="molecule type" value="Genomic_DNA"/>
</dbReference>
<protein>
    <submittedName>
        <fullName evidence="1">Uncharacterized protein</fullName>
    </submittedName>
</protein>
<dbReference type="PANTHER" id="PTHR21301">
    <property type="entry name" value="REVERSE TRANSCRIPTASE"/>
    <property type="match status" value="1"/>
</dbReference>